<accession>A0A089RJI4</accession>
<dbReference type="Proteomes" id="UP000029481">
    <property type="component" value="Chromosome"/>
</dbReference>
<evidence type="ECO:0000313" key="1">
    <source>
        <dbReference type="EMBL" id="AIR06615.1"/>
    </source>
</evidence>
<dbReference type="KEGG" id="cnt:JT31_18960"/>
<keyword evidence="2" id="KW-1185">Reference proteome</keyword>
<gene>
    <name evidence="1" type="ORF">JT31_18960</name>
</gene>
<reference evidence="1 2" key="1">
    <citation type="submission" date="2014-09" db="EMBL/GenBank/DDBJ databases">
        <title>Cedecea neteri SSMD04 Genome Sequencing.</title>
        <authorList>
            <person name="Tan J.-Y."/>
        </authorList>
    </citation>
    <scope>NUCLEOTIDE SEQUENCE [LARGE SCALE GENOMIC DNA]</scope>
    <source>
        <strain evidence="1 2">SSMD04</strain>
    </source>
</reference>
<dbReference type="OrthoDB" id="8595673at2"/>
<dbReference type="RefSeq" id="WP_038480587.1">
    <property type="nucleotide sequence ID" value="NZ_CP009451.1"/>
</dbReference>
<name>A0A089RJI4_9ENTR</name>
<dbReference type="AlphaFoldDB" id="A0A089RJI4"/>
<protein>
    <submittedName>
        <fullName evidence="1">Secreted effector protein</fullName>
    </submittedName>
</protein>
<organism evidence="1 2">
    <name type="scientific">Cedecea neteri</name>
    <dbReference type="NCBI Taxonomy" id="158822"/>
    <lineage>
        <taxon>Bacteria</taxon>
        <taxon>Pseudomonadati</taxon>
        <taxon>Pseudomonadota</taxon>
        <taxon>Gammaproteobacteria</taxon>
        <taxon>Enterobacterales</taxon>
        <taxon>Enterobacteriaceae</taxon>
        <taxon>Cedecea</taxon>
    </lineage>
</organism>
<sequence length="143" mass="16881">MDEIARLLRKEGLVPRSACLPGCGLLLGQQVERYPYRLVYRIDEDNLILCSFHRVPDSQPQPSSLVALWRILRCLFQQVSWLRAVRMLVITDVWDRLLAMQRHQLVRLLYKLGAVMVFHNGESWLEITADTLRNHRKRRSSHY</sequence>
<proteinExistence type="predicted"/>
<dbReference type="EMBL" id="CP009451">
    <property type="protein sequence ID" value="AIR06615.1"/>
    <property type="molecule type" value="Genomic_DNA"/>
</dbReference>
<evidence type="ECO:0000313" key="2">
    <source>
        <dbReference type="Proteomes" id="UP000029481"/>
    </source>
</evidence>